<dbReference type="GO" id="GO:0005198">
    <property type="term" value="F:structural molecule activity"/>
    <property type="evidence" value="ECO:0007669"/>
    <property type="project" value="UniProtKB-UniRule"/>
</dbReference>
<evidence type="ECO:0000313" key="7">
    <source>
        <dbReference type="EMBL" id="SEO89307.1"/>
    </source>
</evidence>
<comment type="function">
    <text evidence="4">Flagellin is the subunit protein which polymerizes to form the filaments of bacterial flagella.</text>
</comment>
<feature type="domain" description="Flagellin C-terminal" evidence="6">
    <location>
        <begin position="357"/>
        <end position="442"/>
    </location>
</feature>
<dbReference type="Gene3D" id="1.20.1330.10">
    <property type="entry name" value="f41 fragment of flagellin, N-terminal domain"/>
    <property type="match status" value="2"/>
</dbReference>
<keyword evidence="7" id="KW-0969">Cilium</keyword>
<accession>A0A1H8TEF6</accession>
<organism evidence="7 8">
    <name type="scientific">Propionispora vibrioides</name>
    <dbReference type="NCBI Taxonomy" id="112903"/>
    <lineage>
        <taxon>Bacteria</taxon>
        <taxon>Bacillati</taxon>
        <taxon>Bacillota</taxon>
        <taxon>Negativicutes</taxon>
        <taxon>Selenomonadales</taxon>
        <taxon>Sporomusaceae</taxon>
        <taxon>Propionispora</taxon>
    </lineage>
</organism>
<dbReference type="AlphaFoldDB" id="A0A1H8TEF6"/>
<dbReference type="GO" id="GO:0005576">
    <property type="term" value="C:extracellular region"/>
    <property type="evidence" value="ECO:0007669"/>
    <property type="project" value="UniProtKB-SubCell"/>
</dbReference>
<dbReference type="SUPFAM" id="SSF64518">
    <property type="entry name" value="Phase 1 flagellin"/>
    <property type="match status" value="1"/>
</dbReference>
<gene>
    <name evidence="7" type="ORF">SAMN04490178_106142</name>
</gene>
<evidence type="ECO:0000256" key="3">
    <source>
        <dbReference type="ARBA" id="ARBA00023143"/>
    </source>
</evidence>
<evidence type="ECO:0000256" key="2">
    <source>
        <dbReference type="ARBA" id="ARBA00020110"/>
    </source>
</evidence>
<sequence>MGMIINTNLSALNTWNQLNRNTSSMNSALEKLSSGYKINSSSDDAAGLAISKKMVNQINGLDQANENSQNASSMVQTADGALEETNSILERMRELAVQSASDTNTDSDRSNIQDEVDALTSEINNIANTTEFNTKKLLNGNLSAAVTTATKNVLSNSSVVTASGNVTAGTTTLGSLTDTAKNSLGIDTGDTITINYMKDGAYRTATITVAAGTTTLSSLTAASTYDKTGAATGDTIANDFTFSVDANTGTIKVTAATTGAANAIYGLNITVNDVTSTTDSNGDTTTTTTENTAATDALSSFNQTVAAKDTSVDGTATILIGANTGQDLKINIGNMDATSLGVQNIQVDTQEAANTAIKTIDTAVSTVTAERAKLGAIVNRLSSTSDNLSTSSENLSAANSLIRDTDMASEMANYTKLSTLTQAATAMLAKANSQPQMVLQLLQS</sequence>
<dbReference type="Pfam" id="PF00700">
    <property type="entry name" value="Flagellin_C"/>
    <property type="match status" value="1"/>
</dbReference>
<keyword evidence="8" id="KW-1185">Reference proteome</keyword>
<keyword evidence="7" id="KW-0966">Cell projection</keyword>
<dbReference type="PRINTS" id="PR00207">
    <property type="entry name" value="FLAGELLIN"/>
</dbReference>
<protein>
    <recommendedName>
        <fullName evidence="2 4">Flagellin</fullName>
    </recommendedName>
</protein>
<dbReference type="EMBL" id="FODY01000006">
    <property type="protein sequence ID" value="SEO89307.1"/>
    <property type="molecule type" value="Genomic_DNA"/>
</dbReference>
<dbReference type="InterPro" id="IPR046358">
    <property type="entry name" value="Flagellin_C"/>
</dbReference>
<evidence type="ECO:0000256" key="4">
    <source>
        <dbReference type="RuleBase" id="RU362073"/>
    </source>
</evidence>
<evidence type="ECO:0000313" key="8">
    <source>
        <dbReference type="Proteomes" id="UP000198847"/>
    </source>
</evidence>
<evidence type="ECO:0000259" key="6">
    <source>
        <dbReference type="Pfam" id="PF00700"/>
    </source>
</evidence>
<name>A0A1H8TEF6_9FIRM</name>
<keyword evidence="7" id="KW-0282">Flagellum</keyword>
<dbReference type="RefSeq" id="WP_218140625.1">
    <property type="nucleotide sequence ID" value="NZ_FODY01000006.1"/>
</dbReference>
<dbReference type="PANTHER" id="PTHR42792:SF2">
    <property type="entry name" value="FLAGELLIN"/>
    <property type="match status" value="1"/>
</dbReference>
<dbReference type="Proteomes" id="UP000198847">
    <property type="component" value="Unassembled WGS sequence"/>
</dbReference>
<feature type="domain" description="Flagellin N-terminal" evidence="5">
    <location>
        <begin position="5"/>
        <end position="141"/>
    </location>
</feature>
<evidence type="ECO:0000256" key="1">
    <source>
        <dbReference type="ARBA" id="ARBA00005709"/>
    </source>
</evidence>
<dbReference type="InterPro" id="IPR001492">
    <property type="entry name" value="Flagellin"/>
</dbReference>
<dbReference type="InterPro" id="IPR042187">
    <property type="entry name" value="Flagellin_C_sub2"/>
</dbReference>
<comment type="similarity">
    <text evidence="1 4">Belongs to the bacterial flagellin family.</text>
</comment>
<dbReference type="GO" id="GO:0009288">
    <property type="term" value="C:bacterial-type flagellum"/>
    <property type="evidence" value="ECO:0007669"/>
    <property type="project" value="UniProtKB-SubCell"/>
</dbReference>
<dbReference type="PANTHER" id="PTHR42792">
    <property type="entry name" value="FLAGELLIN"/>
    <property type="match status" value="1"/>
</dbReference>
<keyword evidence="4" id="KW-0964">Secreted</keyword>
<dbReference type="STRING" id="112903.SAMN04490178_106142"/>
<dbReference type="Gene3D" id="6.10.10.10">
    <property type="entry name" value="Flagellar export chaperone, C-terminal domain"/>
    <property type="match status" value="1"/>
</dbReference>
<dbReference type="Pfam" id="PF00669">
    <property type="entry name" value="Flagellin_N"/>
    <property type="match status" value="1"/>
</dbReference>
<proteinExistence type="inferred from homology"/>
<reference evidence="7 8" key="1">
    <citation type="submission" date="2016-10" db="EMBL/GenBank/DDBJ databases">
        <authorList>
            <person name="de Groot N.N."/>
        </authorList>
    </citation>
    <scope>NUCLEOTIDE SEQUENCE [LARGE SCALE GENOMIC DNA]</scope>
    <source>
        <strain evidence="7 8">DSM 13305</strain>
    </source>
</reference>
<comment type="subcellular location">
    <subcellularLocation>
        <location evidence="4">Secreted</location>
    </subcellularLocation>
    <subcellularLocation>
        <location evidence="4">Bacterial flagellum</location>
    </subcellularLocation>
</comment>
<keyword evidence="3 4" id="KW-0975">Bacterial flagellum</keyword>
<dbReference type="InterPro" id="IPR001029">
    <property type="entry name" value="Flagellin_N"/>
</dbReference>
<evidence type="ECO:0000259" key="5">
    <source>
        <dbReference type="Pfam" id="PF00669"/>
    </source>
</evidence>